<dbReference type="Proteomes" id="UP000801492">
    <property type="component" value="Unassembled WGS sequence"/>
</dbReference>
<dbReference type="GO" id="GO:0006508">
    <property type="term" value="P:proteolysis"/>
    <property type="evidence" value="ECO:0007669"/>
    <property type="project" value="InterPro"/>
</dbReference>
<dbReference type="InterPro" id="IPR043504">
    <property type="entry name" value="Peptidase_S1_PA_chymotrypsin"/>
</dbReference>
<evidence type="ECO:0000313" key="5">
    <source>
        <dbReference type="Proteomes" id="UP000801492"/>
    </source>
</evidence>
<keyword evidence="1" id="KW-1015">Disulfide bond</keyword>
<organism evidence="4 5">
    <name type="scientific">Ignelater luminosus</name>
    <name type="common">Cucubano</name>
    <name type="synonym">Pyrophorus luminosus</name>
    <dbReference type="NCBI Taxonomy" id="2038154"/>
    <lineage>
        <taxon>Eukaryota</taxon>
        <taxon>Metazoa</taxon>
        <taxon>Ecdysozoa</taxon>
        <taxon>Arthropoda</taxon>
        <taxon>Hexapoda</taxon>
        <taxon>Insecta</taxon>
        <taxon>Pterygota</taxon>
        <taxon>Neoptera</taxon>
        <taxon>Endopterygota</taxon>
        <taxon>Coleoptera</taxon>
        <taxon>Polyphaga</taxon>
        <taxon>Elateriformia</taxon>
        <taxon>Elateroidea</taxon>
        <taxon>Elateridae</taxon>
        <taxon>Agrypninae</taxon>
        <taxon>Pyrophorini</taxon>
        <taxon>Ignelater</taxon>
    </lineage>
</organism>
<comment type="similarity">
    <text evidence="2">Belongs to the peptidase S1 family. CLIP subfamily.</text>
</comment>
<dbReference type="PANTHER" id="PTHR24256">
    <property type="entry name" value="TRYPTASE-RELATED"/>
    <property type="match status" value="1"/>
</dbReference>
<feature type="domain" description="Peptidase S1" evidence="3">
    <location>
        <begin position="1"/>
        <end position="170"/>
    </location>
</feature>
<dbReference type="AlphaFoldDB" id="A0A8K0CNA2"/>
<keyword evidence="5" id="KW-1185">Reference proteome</keyword>
<dbReference type="Gene3D" id="2.40.10.10">
    <property type="entry name" value="Trypsin-like serine proteases"/>
    <property type="match status" value="2"/>
</dbReference>
<dbReference type="PROSITE" id="PS50240">
    <property type="entry name" value="TRYPSIN_DOM"/>
    <property type="match status" value="1"/>
</dbReference>
<sequence>EYIPKSKLLILGNTSYCVPHKDRIQHNIIESIVHPKFRSPDARNDIALVKVRPPFTGKNEKPIKLLPISRHLRQDEMAYTMGWGERLVRPYPGLERLQLHYVQVKLFTREECDKIFGNLWYYKLPPEGICAGWVNKHKSTCYRDDGGPLCVLLRNNNKFEYFQIGKKANR</sequence>
<dbReference type="InterPro" id="IPR009003">
    <property type="entry name" value="Peptidase_S1_PA"/>
</dbReference>
<feature type="non-terminal residue" evidence="4">
    <location>
        <position position="1"/>
    </location>
</feature>
<evidence type="ECO:0000313" key="4">
    <source>
        <dbReference type="EMBL" id="KAF2887242.1"/>
    </source>
</evidence>
<dbReference type="EMBL" id="VTPC01084475">
    <property type="protein sequence ID" value="KAF2887242.1"/>
    <property type="molecule type" value="Genomic_DNA"/>
</dbReference>
<dbReference type="GO" id="GO:0004252">
    <property type="term" value="F:serine-type endopeptidase activity"/>
    <property type="evidence" value="ECO:0007669"/>
    <property type="project" value="InterPro"/>
</dbReference>
<accession>A0A8K0CNA2</accession>
<gene>
    <name evidence="4" type="ORF">ILUMI_18931</name>
</gene>
<proteinExistence type="inferred from homology"/>
<evidence type="ECO:0000256" key="2">
    <source>
        <dbReference type="ARBA" id="ARBA00024195"/>
    </source>
</evidence>
<dbReference type="Pfam" id="PF00089">
    <property type="entry name" value="Trypsin"/>
    <property type="match status" value="1"/>
</dbReference>
<dbReference type="InterPro" id="IPR001254">
    <property type="entry name" value="Trypsin_dom"/>
</dbReference>
<dbReference type="OrthoDB" id="10051896at2759"/>
<evidence type="ECO:0000256" key="1">
    <source>
        <dbReference type="ARBA" id="ARBA00023157"/>
    </source>
</evidence>
<dbReference type="InterPro" id="IPR051487">
    <property type="entry name" value="Ser/Thr_Proteases_Immune/Dev"/>
</dbReference>
<name>A0A8K0CNA2_IGNLU</name>
<evidence type="ECO:0000259" key="3">
    <source>
        <dbReference type="PROSITE" id="PS50240"/>
    </source>
</evidence>
<dbReference type="SUPFAM" id="SSF50494">
    <property type="entry name" value="Trypsin-like serine proteases"/>
    <property type="match status" value="1"/>
</dbReference>
<protein>
    <recommendedName>
        <fullName evidence="3">Peptidase S1 domain-containing protein</fullName>
    </recommendedName>
</protein>
<comment type="caution">
    <text evidence="4">The sequence shown here is derived from an EMBL/GenBank/DDBJ whole genome shotgun (WGS) entry which is preliminary data.</text>
</comment>
<reference evidence="4" key="1">
    <citation type="submission" date="2019-08" db="EMBL/GenBank/DDBJ databases">
        <title>The genome of the North American firefly Photinus pyralis.</title>
        <authorList>
            <consortium name="Photinus pyralis genome working group"/>
            <person name="Fallon T.R."/>
            <person name="Sander Lower S.E."/>
            <person name="Weng J.-K."/>
        </authorList>
    </citation>
    <scope>NUCLEOTIDE SEQUENCE</scope>
    <source>
        <strain evidence="4">TRF0915ILg1</strain>
        <tissue evidence="4">Whole body</tissue>
    </source>
</reference>